<sequence>MSKLVVLDGHHYPEGAYAEVEKLCKEKGVDFAVLDCNSPEEVVEKAQDADACLCIYVKLDDAVLSKLPKMKMVVRCGIGVDNLNLEDHTKNGIYACNVPDYGVEEVAIHALGDILALERKIVFYSSRVHAGVWSEDEGYTMRRVSLRKLGLLGYGRIARKLGEFAKVLGYTLLAYDPFLPDKFFEETGARKVDLDTLFRESDVMAVMAPATPETIHIVNDENLAKAKDGLFVVNTARGALIDTAAVLRALDSGKLAGIALDVLEEEPPKELCSQLFGRDNVVLSPHIAYRSLESFEALKRMAGETAVTFLTGGEPYNVVNREVIGKAKS</sequence>
<dbReference type="PROSITE" id="PS00671">
    <property type="entry name" value="D_2_HYDROXYACID_DH_3"/>
    <property type="match status" value="1"/>
</dbReference>
<dbReference type="EMBL" id="CP039543">
    <property type="protein sequence ID" value="QJT10297.1"/>
    <property type="molecule type" value="Genomic_DNA"/>
</dbReference>
<accession>A0A6P1ZD28</accession>
<evidence type="ECO:0000313" key="9">
    <source>
        <dbReference type="Proteomes" id="UP000434052"/>
    </source>
</evidence>
<proteinExistence type="inferred from homology"/>
<keyword evidence="10" id="KW-1185">Reference proteome</keyword>
<dbReference type="InterPro" id="IPR006140">
    <property type="entry name" value="D-isomer_DH_NAD-bd"/>
</dbReference>
<evidence type="ECO:0000256" key="4">
    <source>
        <dbReference type="RuleBase" id="RU003719"/>
    </source>
</evidence>
<dbReference type="GO" id="GO:0016616">
    <property type="term" value="F:oxidoreductase activity, acting on the CH-OH group of donors, NAD or NADP as acceptor"/>
    <property type="evidence" value="ECO:0007669"/>
    <property type="project" value="InterPro"/>
</dbReference>
<evidence type="ECO:0000256" key="3">
    <source>
        <dbReference type="ARBA" id="ARBA00023027"/>
    </source>
</evidence>
<evidence type="ECO:0000313" key="10">
    <source>
        <dbReference type="Proteomes" id="UP000503251"/>
    </source>
</evidence>
<dbReference type="SUPFAM" id="SSF52283">
    <property type="entry name" value="Formate/glycerate dehydrogenase catalytic domain-like"/>
    <property type="match status" value="1"/>
</dbReference>
<keyword evidence="3" id="KW-0520">NAD</keyword>
<dbReference type="InterPro" id="IPR029753">
    <property type="entry name" value="D-isomer_DH_CS"/>
</dbReference>
<dbReference type="CDD" id="cd05299">
    <property type="entry name" value="CtBP_dh"/>
    <property type="match status" value="1"/>
</dbReference>
<dbReference type="RefSeq" id="WP_144306259.1">
    <property type="nucleotide sequence ID" value="NZ_CP039543.1"/>
</dbReference>
<evidence type="ECO:0000259" key="6">
    <source>
        <dbReference type="Pfam" id="PF02826"/>
    </source>
</evidence>
<dbReference type="Gene3D" id="3.40.50.720">
    <property type="entry name" value="NAD(P)-binding Rossmann-like Domain"/>
    <property type="match status" value="2"/>
</dbReference>
<gene>
    <name evidence="8" type="ORF">DQK91_15295</name>
    <name evidence="7" type="ORF">E8L03_15770</name>
</gene>
<dbReference type="InterPro" id="IPR036291">
    <property type="entry name" value="NAD(P)-bd_dom_sf"/>
</dbReference>
<dbReference type="InterPro" id="IPR006139">
    <property type="entry name" value="D-isomer_2_OHA_DH_cat_dom"/>
</dbReference>
<feature type="domain" description="D-isomer specific 2-hydroxyacid dehydrogenase catalytic" evidence="5">
    <location>
        <begin position="19"/>
        <end position="320"/>
    </location>
</feature>
<dbReference type="GO" id="GO:0051287">
    <property type="term" value="F:NAD binding"/>
    <property type="evidence" value="ECO:0007669"/>
    <property type="project" value="InterPro"/>
</dbReference>
<reference evidence="8 9" key="1">
    <citation type="submission" date="2018-06" db="EMBL/GenBank/DDBJ databases">
        <title>Complete genome of Desulfovibrio marinus P48SEP.</title>
        <authorList>
            <person name="Crispim J.S."/>
            <person name="Vidigal P.M.P."/>
            <person name="Silva L.C.F."/>
            <person name="Araujo L.C."/>
            <person name="Laguardia C.N."/>
            <person name="Dias R.S."/>
            <person name="Sousa M.P."/>
            <person name="Paula S.O."/>
            <person name="Silva C."/>
        </authorList>
    </citation>
    <scope>NUCLEOTIDE SEQUENCE [LARGE SCALE GENOMIC DNA]</scope>
    <source>
        <strain evidence="8 9">P48SEP</strain>
    </source>
</reference>
<dbReference type="OrthoDB" id="9793626at2"/>
<dbReference type="PANTHER" id="PTHR43761">
    <property type="entry name" value="D-ISOMER SPECIFIC 2-HYDROXYACID DEHYDROGENASE FAMILY PROTEIN (AFU_ORTHOLOGUE AFUA_1G13630)"/>
    <property type="match status" value="1"/>
</dbReference>
<evidence type="ECO:0000313" key="8">
    <source>
        <dbReference type="EMBL" id="TVM32246.1"/>
    </source>
</evidence>
<feature type="domain" description="D-isomer specific 2-hydroxyacid dehydrogenase NAD-binding" evidence="6">
    <location>
        <begin position="113"/>
        <end position="288"/>
    </location>
</feature>
<dbReference type="GO" id="GO:0003714">
    <property type="term" value="F:transcription corepressor activity"/>
    <property type="evidence" value="ECO:0007669"/>
    <property type="project" value="InterPro"/>
</dbReference>
<name>A0A6P1ZD28_9BACT</name>
<evidence type="ECO:0000256" key="2">
    <source>
        <dbReference type="ARBA" id="ARBA00023002"/>
    </source>
</evidence>
<evidence type="ECO:0000259" key="5">
    <source>
        <dbReference type="Pfam" id="PF00389"/>
    </source>
</evidence>
<dbReference type="EMBL" id="QMIF01000011">
    <property type="protein sequence ID" value="TVM32246.1"/>
    <property type="molecule type" value="Genomic_DNA"/>
</dbReference>
<dbReference type="Pfam" id="PF00389">
    <property type="entry name" value="2-Hacid_dh"/>
    <property type="match status" value="1"/>
</dbReference>
<dbReference type="InterPro" id="IPR050418">
    <property type="entry name" value="D-iso_2-hydroxyacid_DH_PdxB"/>
</dbReference>
<evidence type="ECO:0000313" key="7">
    <source>
        <dbReference type="EMBL" id="QJT10297.1"/>
    </source>
</evidence>
<keyword evidence="2 4" id="KW-0560">Oxidoreductase</keyword>
<dbReference type="Pfam" id="PF02826">
    <property type="entry name" value="2-Hacid_dh_C"/>
    <property type="match status" value="1"/>
</dbReference>
<dbReference type="SUPFAM" id="SSF51735">
    <property type="entry name" value="NAD(P)-binding Rossmann-fold domains"/>
    <property type="match status" value="1"/>
</dbReference>
<organism evidence="8 9">
    <name type="scientific">Oceanidesulfovibrio marinus</name>
    <dbReference type="NCBI Taxonomy" id="370038"/>
    <lineage>
        <taxon>Bacteria</taxon>
        <taxon>Pseudomonadati</taxon>
        <taxon>Thermodesulfobacteriota</taxon>
        <taxon>Desulfovibrionia</taxon>
        <taxon>Desulfovibrionales</taxon>
        <taxon>Desulfovibrionaceae</taxon>
        <taxon>Oceanidesulfovibrio</taxon>
    </lineage>
</organism>
<reference evidence="7 10" key="2">
    <citation type="submission" date="2019-04" db="EMBL/GenBank/DDBJ databases">
        <title>Isolation and culture of sulfate reducing bacteria from the cold seep of the South China Sea.</title>
        <authorList>
            <person name="Sun C."/>
            <person name="Liu R."/>
        </authorList>
    </citation>
    <scope>NUCLEOTIDE SEQUENCE [LARGE SCALE GENOMIC DNA]</scope>
    <source>
        <strain evidence="7 10">CS1</strain>
    </source>
</reference>
<dbReference type="Proteomes" id="UP000503251">
    <property type="component" value="Chromosome"/>
</dbReference>
<dbReference type="AlphaFoldDB" id="A0A6P1ZD28"/>
<dbReference type="Proteomes" id="UP000434052">
    <property type="component" value="Unassembled WGS sequence"/>
</dbReference>
<comment type="similarity">
    <text evidence="1 4">Belongs to the D-isomer specific 2-hydroxyacid dehydrogenase family.</text>
</comment>
<evidence type="ECO:0000256" key="1">
    <source>
        <dbReference type="ARBA" id="ARBA00005854"/>
    </source>
</evidence>
<dbReference type="InterPro" id="IPR043322">
    <property type="entry name" value="CtBP"/>
</dbReference>
<dbReference type="PANTHER" id="PTHR43761:SF1">
    <property type="entry name" value="D-ISOMER SPECIFIC 2-HYDROXYACID DEHYDROGENASE CATALYTIC DOMAIN-CONTAINING PROTEIN-RELATED"/>
    <property type="match status" value="1"/>
</dbReference>
<protein>
    <submittedName>
        <fullName evidence="7">C-terminal binding protein</fullName>
    </submittedName>
</protein>